<dbReference type="AlphaFoldDB" id="A0A6C0F1F3"/>
<evidence type="ECO:0000313" key="1">
    <source>
        <dbReference type="EMBL" id="QHT34369.1"/>
    </source>
</evidence>
<proteinExistence type="predicted"/>
<dbReference type="EMBL" id="MN738999">
    <property type="protein sequence ID" value="QHT34369.1"/>
    <property type="molecule type" value="Genomic_DNA"/>
</dbReference>
<dbReference type="Gene3D" id="3.30.40.220">
    <property type="match status" value="1"/>
</dbReference>
<sequence>MESKKNINISGRKNIVGLSSTTTTTIKGAVSETSDENHHNDTNDINSVNIDEICRKRAACEKWKLPDHYFTYSHQFNIISKLYMNLDNDVIDNREMYIKEITKKISGYKRQDIDKDIYSKNTFISLEELIEKLLCSKLKCFYCKCECELIYENVLSKRQWTLDRIENDAGHNADNVVICCLECNLKRGTMDSGRFKYGKQLKFKKVG</sequence>
<accession>A0A6C0F1F3</accession>
<name>A0A6C0F1F3_9ZZZZ</name>
<reference evidence="1" key="1">
    <citation type="journal article" date="2020" name="Nature">
        <title>Giant virus diversity and host interactions through global metagenomics.</title>
        <authorList>
            <person name="Schulz F."/>
            <person name="Roux S."/>
            <person name="Paez-Espino D."/>
            <person name="Jungbluth S."/>
            <person name="Walsh D.A."/>
            <person name="Denef V.J."/>
            <person name="McMahon K.D."/>
            <person name="Konstantinidis K.T."/>
            <person name="Eloe-Fadrosh E.A."/>
            <person name="Kyrpides N.C."/>
            <person name="Woyke T."/>
        </authorList>
    </citation>
    <scope>NUCLEOTIDE SEQUENCE</scope>
    <source>
        <strain evidence="1">GVMAG-M-3300009163-63</strain>
    </source>
</reference>
<organism evidence="1">
    <name type="scientific">viral metagenome</name>
    <dbReference type="NCBI Taxonomy" id="1070528"/>
    <lineage>
        <taxon>unclassified sequences</taxon>
        <taxon>metagenomes</taxon>
        <taxon>organismal metagenomes</taxon>
    </lineage>
</organism>
<protein>
    <submittedName>
        <fullName evidence="1">Uncharacterized protein</fullName>
    </submittedName>
</protein>